<dbReference type="InterPro" id="IPR020846">
    <property type="entry name" value="MFS_dom"/>
</dbReference>
<dbReference type="InterPro" id="IPR051788">
    <property type="entry name" value="MFS_Transporter"/>
</dbReference>
<dbReference type="EMBL" id="RYZH01000013">
    <property type="protein sequence ID" value="RUL88209.1"/>
    <property type="molecule type" value="Genomic_DNA"/>
</dbReference>
<feature type="domain" description="Major facilitator superfamily (MFS) profile" evidence="8">
    <location>
        <begin position="22"/>
        <end position="518"/>
    </location>
</feature>
<evidence type="ECO:0000256" key="4">
    <source>
        <dbReference type="ARBA" id="ARBA00022692"/>
    </source>
</evidence>
<comment type="similarity">
    <text evidence="2">Belongs to the major facilitator superfamily.</text>
</comment>
<feature type="transmembrane region" description="Helical" evidence="7">
    <location>
        <begin position="284"/>
        <end position="302"/>
    </location>
</feature>
<evidence type="ECO:0000256" key="6">
    <source>
        <dbReference type="ARBA" id="ARBA00023136"/>
    </source>
</evidence>
<feature type="transmembrane region" description="Helical" evidence="7">
    <location>
        <begin position="219"/>
        <end position="237"/>
    </location>
</feature>
<gene>
    <name evidence="9" type="ORF">TsocGM_08720</name>
</gene>
<feature type="transmembrane region" description="Helical" evidence="7">
    <location>
        <begin position="372"/>
        <end position="396"/>
    </location>
</feature>
<reference evidence="9 10" key="1">
    <citation type="submission" date="2018-12" db="EMBL/GenBank/DDBJ databases">
        <authorList>
            <person name="Toschakov S.V."/>
        </authorList>
    </citation>
    <scope>NUCLEOTIDE SEQUENCE [LARGE SCALE GENOMIC DNA]</scope>
    <source>
        <strain evidence="9 10">GM2012</strain>
    </source>
</reference>
<evidence type="ECO:0000259" key="8">
    <source>
        <dbReference type="PROSITE" id="PS50850"/>
    </source>
</evidence>
<feature type="transmembrane region" description="Helical" evidence="7">
    <location>
        <begin position="61"/>
        <end position="81"/>
    </location>
</feature>
<feature type="transmembrane region" description="Helical" evidence="7">
    <location>
        <begin position="346"/>
        <end position="366"/>
    </location>
</feature>
<name>A0A432MLS5_9BACT</name>
<evidence type="ECO:0000256" key="7">
    <source>
        <dbReference type="SAM" id="Phobius"/>
    </source>
</evidence>
<feature type="transmembrane region" description="Helical" evidence="7">
    <location>
        <begin position="155"/>
        <end position="175"/>
    </location>
</feature>
<dbReference type="GO" id="GO:0012505">
    <property type="term" value="C:endomembrane system"/>
    <property type="evidence" value="ECO:0007669"/>
    <property type="project" value="UniProtKB-SubCell"/>
</dbReference>
<keyword evidence="4 7" id="KW-0812">Transmembrane</keyword>
<comment type="caution">
    <text evidence="9">The sequence shown here is derived from an EMBL/GenBank/DDBJ whole genome shotgun (WGS) entry which is preliminary data.</text>
</comment>
<feature type="transmembrane region" description="Helical" evidence="7">
    <location>
        <begin position="88"/>
        <end position="106"/>
    </location>
</feature>
<evidence type="ECO:0000313" key="9">
    <source>
        <dbReference type="EMBL" id="RUL88209.1"/>
    </source>
</evidence>
<keyword evidence="3" id="KW-0813">Transport</keyword>
<protein>
    <submittedName>
        <fullName evidence="9">MFS transporter</fullName>
    </submittedName>
</protein>
<dbReference type="RefSeq" id="WP_126724919.1">
    <property type="nucleotide sequence ID" value="NZ_RYZH01000013.1"/>
</dbReference>
<dbReference type="InterPro" id="IPR011701">
    <property type="entry name" value="MFS"/>
</dbReference>
<feature type="transmembrane region" description="Helical" evidence="7">
    <location>
        <begin position="181"/>
        <end position="198"/>
    </location>
</feature>
<feature type="transmembrane region" description="Helical" evidence="7">
    <location>
        <begin position="492"/>
        <end position="514"/>
    </location>
</feature>
<keyword evidence="10" id="KW-1185">Reference proteome</keyword>
<dbReference type="OrthoDB" id="9783757at2"/>
<accession>A0A432MLS5</accession>
<evidence type="ECO:0000256" key="5">
    <source>
        <dbReference type="ARBA" id="ARBA00022989"/>
    </source>
</evidence>
<evidence type="ECO:0000256" key="2">
    <source>
        <dbReference type="ARBA" id="ARBA00008335"/>
    </source>
</evidence>
<dbReference type="PROSITE" id="PS50850">
    <property type="entry name" value="MFS"/>
    <property type="match status" value="1"/>
</dbReference>
<dbReference type="PANTHER" id="PTHR23514">
    <property type="entry name" value="BYPASS OF STOP CODON PROTEIN 6"/>
    <property type="match status" value="1"/>
</dbReference>
<evidence type="ECO:0000313" key="10">
    <source>
        <dbReference type="Proteomes" id="UP000280296"/>
    </source>
</evidence>
<evidence type="ECO:0000256" key="1">
    <source>
        <dbReference type="ARBA" id="ARBA00004127"/>
    </source>
</evidence>
<dbReference type="AlphaFoldDB" id="A0A432MLS5"/>
<evidence type="ECO:0000256" key="3">
    <source>
        <dbReference type="ARBA" id="ARBA00022448"/>
    </source>
</evidence>
<dbReference type="GO" id="GO:0016020">
    <property type="term" value="C:membrane"/>
    <property type="evidence" value="ECO:0007669"/>
    <property type="project" value="TreeGrafter"/>
</dbReference>
<dbReference type="PANTHER" id="PTHR23514:SF3">
    <property type="entry name" value="BYPASS OF STOP CODON PROTEIN 6"/>
    <property type="match status" value="1"/>
</dbReference>
<keyword evidence="6 7" id="KW-0472">Membrane</keyword>
<dbReference type="Pfam" id="PF07690">
    <property type="entry name" value="MFS_1"/>
    <property type="match status" value="1"/>
</dbReference>
<feature type="transmembrane region" description="Helical" evidence="7">
    <location>
        <begin position="21"/>
        <end position="41"/>
    </location>
</feature>
<feature type="transmembrane region" description="Helical" evidence="7">
    <location>
        <begin position="322"/>
        <end position="339"/>
    </location>
</feature>
<organism evidence="9 10">
    <name type="scientific">Tautonia sociabilis</name>
    <dbReference type="NCBI Taxonomy" id="2080755"/>
    <lineage>
        <taxon>Bacteria</taxon>
        <taxon>Pseudomonadati</taxon>
        <taxon>Planctomycetota</taxon>
        <taxon>Planctomycetia</taxon>
        <taxon>Isosphaerales</taxon>
        <taxon>Isosphaeraceae</taxon>
        <taxon>Tautonia</taxon>
    </lineage>
</organism>
<dbReference type="Proteomes" id="UP000280296">
    <property type="component" value="Unassembled WGS sequence"/>
</dbReference>
<reference evidence="9 10" key="2">
    <citation type="submission" date="2019-01" db="EMBL/GenBank/DDBJ databases">
        <title>Tautonia sociabilis, a novel thermotolerant planctomycete of Isosphaeraceae family, isolated from a 4000 m deep subterranean habitat.</title>
        <authorList>
            <person name="Kovaleva O.L."/>
            <person name="Elcheninov A.G."/>
            <person name="Van Heerden E."/>
            <person name="Toshchakov S.V."/>
            <person name="Novikov A."/>
            <person name="Bonch-Osmolovskaya E.A."/>
            <person name="Kublanov I.V."/>
        </authorList>
    </citation>
    <scope>NUCLEOTIDE SEQUENCE [LARGE SCALE GENOMIC DNA]</scope>
    <source>
        <strain evidence="9 10">GM2012</strain>
    </source>
</reference>
<keyword evidence="5 7" id="KW-1133">Transmembrane helix</keyword>
<feature type="transmembrane region" description="Helical" evidence="7">
    <location>
        <begin position="257"/>
        <end position="277"/>
    </location>
</feature>
<dbReference type="SUPFAM" id="SSF103473">
    <property type="entry name" value="MFS general substrate transporter"/>
    <property type="match status" value="1"/>
</dbReference>
<dbReference type="Gene3D" id="1.20.1250.20">
    <property type="entry name" value="MFS general substrate transporter like domains"/>
    <property type="match status" value="2"/>
</dbReference>
<feature type="transmembrane region" description="Helical" evidence="7">
    <location>
        <begin position="118"/>
        <end position="143"/>
    </location>
</feature>
<comment type="subcellular location">
    <subcellularLocation>
        <location evidence="1">Endomembrane system</location>
        <topology evidence="1">Multi-pass membrane protein</topology>
    </subcellularLocation>
</comment>
<dbReference type="InterPro" id="IPR036259">
    <property type="entry name" value="MFS_trans_sf"/>
</dbReference>
<sequence>MSHHDGNNVASTAKVGTRDLFLFWSCFIALIATAFAFITRVLIMDQWQADFGLTETEKGEILGVGLWPFAVSIVLFSLIIDRIGYGKAMAFAFATHLGAALILFFAKPLEQSLGIRGYWVLYIGSFVMALGNGTVEAVINPVVASLFPNAKTKWLNILHAGWPGGLVLGGILTIAMGDIDWQYKVGLVFLPVIAYGLLMLPQRFPVSERVAAGVSYKAMLQQVGVIGALIVSIMLVWEITRVFIESEVLFQGMSESSILIARLVIVAVLTGAFGAYVHAPGRPIFIFLLLIMIPLATTELGTDSWITSLMGPEMARFNLDSGWVLVYTSLIMLILRFFAGPIVHRISPLGLLAVSAVLAACGLVFLSKSTGLMILAAATLYGFGKTFFWPTMLGVVAEQYPKGGAMTLNTIAGVGMLSVGVLGNPLLGNIQDREAVEQLQASNPAIFEQVVGEPRISVFGTYRPLLQDQIEKLPEQQRAEVEAIREAAKKNALMTVAIFPCIMFVSYVLLILYYRSQGGYKPQVLVTDTEEEQMMTGGVAGPAEM</sequence>
<dbReference type="GO" id="GO:0022857">
    <property type="term" value="F:transmembrane transporter activity"/>
    <property type="evidence" value="ECO:0007669"/>
    <property type="project" value="InterPro"/>
</dbReference>
<feature type="transmembrane region" description="Helical" evidence="7">
    <location>
        <begin position="408"/>
        <end position="427"/>
    </location>
</feature>
<proteinExistence type="inferred from homology"/>